<dbReference type="Gene3D" id="2.60.120.1140">
    <property type="entry name" value="Protein of unknown function DUF192"/>
    <property type="match status" value="1"/>
</dbReference>
<gene>
    <name evidence="1" type="ORF">HRbin17_00277</name>
</gene>
<evidence type="ECO:0000313" key="1">
    <source>
        <dbReference type="EMBL" id="GBC97786.1"/>
    </source>
</evidence>
<dbReference type="PANTHER" id="PTHR37953:SF1">
    <property type="entry name" value="UPF0127 PROTEIN MJ1496"/>
    <property type="match status" value="1"/>
</dbReference>
<accession>A0A2H5X9B8</accession>
<dbReference type="EMBL" id="BEHT01000002">
    <property type="protein sequence ID" value="GBC97786.1"/>
    <property type="molecule type" value="Genomic_DNA"/>
</dbReference>
<protein>
    <recommendedName>
        <fullName evidence="3">DUF192 domain-containing protein</fullName>
    </recommendedName>
</protein>
<reference evidence="2" key="1">
    <citation type="submission" date="2017-09" db="EMBL/GenBank/DDBJ databases">
        <title>Metaegenomics of thermophilic ammonia-oxidizing enrichment culture.</title>
        <authorList>
            <person name="Kato S."/>
            <person name="Suzuki K."/>
        </authorList>
    </citation>
    <scope>NUCLEOTIDE SEQUENCE [LARGE SCALE GENOMIC DNA]</scope>
</reference>
<dbReference type="InterPro" id="IPR003795">
    <property type="entry name" value="DUF192"/>
</dbReference>
<name>A0A2H5X9B8_9BACT</name>
<dbReference type="Proteomes" id="UP000236173">
    <property type="component" value="Unassembled WGS sequence"/>
</dbReference>
<dbReference type="InterPro" id="IPR038695">
    <property type="entry name" value="Saro_0823-like_sf"/>
</dbReference>
<organism evidence="1 2">
    <name type="scientific">Candidatus Fervidibacter japonicus</name>
    <dbReference type="NCBI Taxonomy" id="2035412"/>
    <lineage>
        <taxon>Bacteria</taxon>
        <taxon>Candidatus Fervidibacterota</taxon>
        <taxon>Candidatus Fervidibacter</taxon>
    </lineage>
</organism>
<evidence type="ECO:0000313" key="2">
    <source>
        <dbReference type="Proteomes" id="UP000236173"/>
    </source>
</evidence>
<evidence type="ECO:0008006" key="3">
    <source>
        <dbReference type="Google" id="ProtNLM"/>
    </source>
</evidence>
<dbReference type="PANTHER" id="PTHR37953">
    <property type="entry name" value="UPF0127 PROTEIN MJ1496"/>
    <property type="match status" value="1"/>
</dbReference>
<comment type="caution">
    <text evidence="1">The sequence shown here is derived from an EMBL/GenBank/DDBJ whole genome shotgun (WGS) entry which is preliminary data.</text>
</comment>
<dbReference type="AlphaFoldDB" id="A0A2H5X9B8"/>
<dbReference type="Pfam" id="PF02643">
    <property type="entry name" value="DUF192"/>
    <property type="match status" value="1"/>
</dbReference>
<sequence>MWIASVVNARTEQTICRHCCIATGWWQRLRGWMLRRQVAVDEGLLLVPAMGGIHTCFLRFPIDVAYLDKHLRVVAVRHAMLPWRVWVPCDRDAAMALELPAGRLTATDTRVGDPLQVLLRAWQ</sequence>
<proteinExistence type="predicted"/>